<evidence type="ECO:0000259" key="2">
    <source>
        <dbReference type="Pfam" id="PF00534"/>
    </source>
</evidence>
<gene>
    <name evidence="4" type="ORF">GLE_4241</name>
</gene>
<dbReference type="EMBL" id="CP013140">
    <property type="protein sequence ID" value="ALN59582.1"/>
    <property type="molecule type" value="Genomic_DNA"/>
</dbReference>
<dbReference type="STRING" id="69.GLE_4241"/>
<accession>A0A0S2DLX0</accession>
<evidence type="ECO:0000313" key="4">
    <source>
        <dbReference type="EMBL" id="ALN59582.1"/>
    </source>
</evidence>
<dbReference type="SUPFAM" id="SSF53756">
    <property type="entry name" value="UDP-Glycosyltransferase/glycogen phosphorylase"/>
    <property type="match status" value="3"/>
</dbReference>
<dbReference type="InterPro" id="IPR028098">
    <property type="entry name" value="Glyco_trans_4-like_N"/>
</dbReference>
<sequence length="1371" mass="148828">MAEKRRKLLAINFFPAFVPPRSGGEQRYYMLYRYLSEAFDVTLLSATYADAKTETIEHSPSFREIRVPKPREADQIHWKLDNERIGPECSGLALALAGEFDTELGRRMGELVRAADVVVHESPFTLPYDRGAGSDGKLRMYNAYNVEYRLAEQMFEGEIGRRGAAFVRELEARLLGCCSALLAISEEERVEFHDAFGFPSERIFLAPNGYEPVAAPEPAPARERSALFLGSAHPPNVEALAFIAEELAPALKDVTFYALGSVCKAYDKPVPANVKLLGFVDAAEKDALLWRCGAAINPLRSGAGTNLKMLDYMGHAAPVLSTPIGARGLEIEAGAQAAISELDGFAGALRGLLDDAGASRALGERGAGFARARYTWQAIAARSAQAIAQTLSAPAVASARKRILAVCDYETHRAAGGGQVRINELLTELGREFDVTLLCLNNGESEERCTIAPGVVQRSIPKTAAHRREDVKSLKGYSVSVADLVAAKHCLDNEALLAAFREELARADLVDFEHCFLAPLLSLVPQAMPVVHSSHNVEAELKRELLASREDGDKWIELAEQLEREVASRADLVFCVSDADAARLRERYGARRVLTVENGVRLPQVHRNGLAREERPEQPPLAVFVGSAHPPNVRAAQFIVDELAARNPRVNFALVGSVCEAIDVAEVPPNVALLGFLSLADKQALFALADLAVNPLFEGGGSSLKVPDFLAAGLPLLTSPIGVRGFGGLRAGTHYIEAGPEAMAEWIPKLCGDRGLSARISAEAMDYVATHLDWRVLGGRMRRELRQLIGRDGPCRMLVLTYRFGEPARGGAEVYLLNLLRALEKREGLEIDVVAPAVGPIHDRLHFSADYEPPTATDGVPTMKGQVRLFRPDPPPADRFAQAAILNSAWMLESLRIGADLAVDIGPGLLGGWNYPERSDGRVVRWTGRIAQALLPEGSEGVRIAGVALQPVRVSVRVDDIELEAKNVSGRFSFRHAFASPGTLLELRVSALMHSEDDARELGVIVSAIDAVGADGETAAIDLGEGMEERARRAAPERWIGELIAAAKRRARDVDRRFCRIRGPHSAEMERWLDRHAADYDVILAQGVPFASSLLGVRTAARHGLPSIVLPHFHMEDRYYHWRDFYDAFAAADRVLAFPEESRRAFFDKVGAHSVGIAGGGLNAADFAPDFVARGREAFARVHRGERPFVLVLGRKTAAKHYAATVQACQRLNAAGAGVDVVLIGPDDDGAPLAGEGVYYYGPQPREVVVGALSQARCLANMSESESFGIVLLESWMAGRPVVARGSTAAFAELVEEGENGYLADSVDELAAQLKRYIDDRDLADRHGAAGRDIARGFGWDGVADRLWDIVSGVLDERRFGAAREGAPPAA</sequence>
<dbReference type="KEGG" id="lez:GLE_4241"/>
<organism evidence="4 5">
    <name type="scientific">Lysobacter enzymogenes</name>
    <dbReference type="NCBI Taxonomy" id="69"/>
    <lineage>
        <taxon>Bacteria</taxon>
        <taxon>Pseudomonadati</taxon>
        <taxon>Pseudomonadota</taxon>
        <taxon>Gammaproteobacteria</taxon>
        <taxon>Lysobacterales</taxon>
        <taxon>Lysobacteraceae</taxon>
        <taxon>Lysobacter</taxon>
    </lineage>
</organism>
<dbReference type="CDD" id="cd03801">
    <property type="entry name" value="GT4_PimA-like"/>
    <property type="match status" value="3"/>
</dbReference>
<evidence type="ECO:0000313" key="5">
    <source>
        <dbReference type="Proteomes" id="UP000061569"/>
    </source>
</evidence>
<dbReference type="Pfam" id="PF00534">
    <property type="entry name" value="Glycos_transf_1"/>
    <property type="match status" value="1"/>
</dbReference>
<dbReference type="Pfam" id="PF13439">
    <property type="entry name" value="Glyco_transf_4"/>
    <property type="match status" value="1"/>
</dbReference>
<dbReference type="PATRIC" id="fig|69.6.peg.4182"/>
<feature type="domain" description="Glycosyl transferase family 1" evidence="2">
    <location>
        <begin position="1180"/>
        <end position="1332"/>
    </location>
</feature>
<evidence type="ECO:0000259" key="3">
    <source>
        <dbReference type="Pfam" id="PF13439"/>
    </source>
</evidence>
<dbReference type="Pfam" id="PF13692">
    <property type="entry name" value="Glyco_trans_1_4"/>
    <property type="match status" value="2"/>
</dbReference>
<dbReference type="GO" id="GO:0009103">
    <property type="term" value="P:lipopolysaccharide biosynthetic process"/>
    <property type="evidence" value="ECO:0007669"/>
    <property type="project" value="TreeGrafter"/>
</dbReference>
<dbReference type="PANTHER" id="PTHR46401">
    <property type="entry name" value="GLYCOSYLTRANSFERASE WBBK-RELATED"/>
    <property type="match status" value="1"/>
</dbReference>
<dbReference type="PANTHER" id="PTHR46401:SF2">
    <property type="entry name" value="GLYCOSYLTRANSFERASE WBBK-RELATED"/>
    <property type="match status" value="1"/>
</dbReference>
<dbReference type="OrthoDB" id="9802525at2"/>
<reference evidence="4 5" key="1">
    <citation type="submission" date="2015-11" db="EMBL/GenBank/DDBJ databases">
        <title>Genome sequences of Lysobacter enzymogenes strain C3 and Lysobacter antibioticus ATCC 29479.</title>
        <authorList>
            <person name="Kobayashi D.Y."/>
        </authorList>
    </citation>
    <scope>NUCLEOTIDE SEQUENCE [LARGE SCALE GENOMIC DNA]</scope>
    <source>
        <strain evidence="4 5">C3</strain>
    </source>
</reference>
<proteinExistence type="predicted"/>
<feature type="domain" description="Glycosyltransferase subfamily 4-like N-terminal" evidence="3">
    <location>
        <begin position="416"/>
        <end position="601"/>
    </location>
</feature>
<protein>
    <submittedName>
        <fullName evidence="4">Glycosyl transferase, group 1 family protein</fullName>
    </submittedName>
</protein>
<dbReference type="InterPro" id="IPR001296">
    <property type="entry name" value="Glyco_trans_1"/>
</dbReference>
<dbReference type="Proteomes" id="UP000061569">
    <property type="component" value="Chromosome"/>
</dbReference>
<keyword evidence="1 4" id="KW-0808">Transferase</keyword>
<dbReference type="GO" id="GO:0016757">
    <property type="term" value="F:glycosyltransferase activity"/>
    <property type="evidence" value="ECO:0007669"/>
    <property type="project" value="InterPro"/>
</dbReference>
<dbReference type="Gene3D" id="3.40.50.2000">
    <property type="entry name" value="Glycogen Phosphorylase B"/>
    <property type="match status" value="6"/>
</dbReference>
<name>A0A0S2DLX0_LYSEN</name>
<evidence type="ECO:0000256" key="1">
    <source>
        <dbReference type="ARBA" id="ARBA00022679"/>
    </source>
</evidence>